<dbReference type="Pfam" id="PF10367">
    <property type="entry name" value="zf-Vps39_C"/>
    <property type="match status" value="1"/>
</dbReference>
<feature type="repeat" description="CHCR" evidence="5">
    <location>
        <begin position="635"/>
        <end position="801"/>
    </location>
</feature>
<dbReference type="PROSITE" id="PS50236">
    <property type="entry name" value="CHCR"/>
    <property type="match status" value="1"/>
</dbReference>
<gene>
    <name evidence="8" type="ORF">GOP47_0001912</name>
</gene>
<dbReference type="GO" id="GO:0006886">
    <property type="term" value="P:intracellular protein transport"/>
    <property type="evidence" value="ECO:0007669"/>
    <property type="project" value="UniProtKB-UniRule"/>
</dbReference>
<evidence type="ECO:0000256" key="5">
    <source>
        <dbReference type="PROSITE-ProRule" id="PRU01006"/>
    </source>
</evidence>
<comment type="caution">
    <text evidence="8">The sequence shown here is derived from an EMBL/GenBank/DDBJ whole genome shotgun (WGS) entry which is preliminary data.</text>
</comment>
<evidence type="ECO:0000256" key="6">
    <source>
        <dbReference type="SAM" id="MobiDB-lite"/>
    </source>
</evidence>
<dbReference type="InterPro" id="IPR019453">
    <property type="entry name" value="VPS39/TGFA1_Znf"/>
</dbReference>
<keyword evidence="2" id="KW-0813">Transport</keyword>
<dbReference type="GO" id="GO:0005737">
    <property type="term" value="C:cytoplasm"/>
    <property type="evidence" value="ECO:0007669"/>
    <property type="project" value="UniProtKB-SubCell"/>
</dbReference>
<dbReference type="PANTHER" id="PTHR12894">
    <property type="entry name" value="CNH DOMAIN CONTAINING"/>
    <property type="match status" value="1"/>
</dbReference>
<evidence type="ECO:0000313" key="8">
    <source>
        <dbReference type="EMBL" id="KAI5082169.1"/>
    </source>
</evidence>
<keyword evidence="4" id="KW-0653">Protein transport</keyword>
<feature type="domain" description="CNH" evidence="7">
    <location>
        <begin position="16"/>
        <end position="290"/>
    </location>
</feature>
<keyword evidence="3" id="KW-0963">Cytoplasm</keyword>
<dbReference type="AlphaFoldDB" id="A0A9D4V9B6"/>
<evidence type="ECO:0000313" key="9">
    <source>
        <dbReference type="Proteomes" id="UP000886520"/>
    </source>
</evidence>
<dbReference type="OrthoDB" id="5325112at2759"/>
<dbReference type="InterPro" id="IPR000547">
    <property type="entry name" value="Clathrin_H-chain/VPS_repeat"/>
</dbReference>
<feature type="compositionally biased region" description="Basic and acidic residues" evidence="6">
    <location>
        <begin position="427"/>
        <end position="436"/>
    </location>
</feature>
<dbReference type="Pfam" id="PF10366">
    <property type="entry name" value="Vps39_1"/>
    <property type="match status" value="1"/>
</dbReference>
<dbReference type="PROSITE" id="PS50219">
    <property type="entry name" value="CNH"/>
    <property type="match status" value="1"/>
</dbReference>
<dbReference type="EMBL" id="JABFUD020000003">
    <property type="protein sequence ID" value="KAI5082169.1"/>
    <property type="molecule type" value="Genomic_DNA"/>
</dbReference>
<dbReference type="InterPro" id="IPR032914">
    <property type="entry name" value="Vam6/VPS39/TRAP1"/>
</dbReference>
<evidence type="ECO:0000259" key="7">
    <source>
        <dbReference type="PROSITE" id="PS50219"/>
    </source>
</evidence>
<evidence type="ECO:0000256" key="2">
    <source>
        <dbReference type="ARBA" id="ARBA00022448"/>
    </source>
</evidence>
<proteinExistence type="predicted"/>
<dbReference type="SUPFAM" id="SSF50978">
    <property type="entry name" value="WD40 repeat-like"/>
    <property type="match status" value="1"/>
</dbReference>
<dbReference type="Pfam" id="PF00780">
    <property type="entry name" value="CNH"/>
    <property type="match status" value="1"/>
</dbReference>
<evidence type="ECO:0000256" key="3">
    <source>
        <dbReference type="ARBA" id="ARBA00022490"/>
    </source>
</evidence>
<dbReference type="InterPro" id="IPR001180">
    <property type="entry name" value="CNH_dom"/>
</dbReference>
<feature type="compositionally biased region" description="Polar residues" evidence="6">
    <location>
        <begin position="405"/>
        <end position="417"/>
    </location>
</feature>
<evidence type="ECO:0000256" key="4">
    <source>
        <dbReference type="ARBA" id="ARBA00022927"/>
    </source>
</evidence>
<organism evidence="8 9">
    <name type="scientific">Adiantum capillus-veneris</name>
    <name type="common">Maidenhair fern</name>
    <dbReference type="NCBI Taxonomy" id="13818"/>
    <lineage>
        <taxon>Eukaryota</taxon>
        <taxon>Viridiplantae</taxon>
        <taxon>Streptophyta</taxon>
        <taxon>Embryophyta</taxon>
        <taxon>Tracheophyta</taxon>
        <taxon>Polypodiopsida</taxon>
        <taxon>Polypodiidae</taxon>
        <taxon>Polypodiales</taxon>
        <taxon>Pteridineae</taxon>
        <taxon>Pteridaceae</taxon>
        <taxon>Vittarioideae</taxon>
        <taxon>Adiantum</taxon>
    </lineage>
</organism>
<dbReference type="Proteomes" id="UP000886520">
    <property type="component" value="Chromosome 2"/>
</dbReference>
<dbReference type="GO" id="GO:0006914">
    <property type="term" value="P:autophagy"/>
    <property type="evidence" value="ECO:0007669"/>
    <property type="project" value="TreeGrafter"/>
</dbReference>
<reference evidence="8" key="1">
    <citation type="submission" date="2021-01" db="EMBL/GenBank/DDBJ databases">
        <title>Adiantum capillus-veneris genome.</title>
        <authorList>
            <person name="Fang Y."/>
            <person name="Liao Q."/>
        </authorList>
    </citation>
    <scope>NUCLEOTIDE SEQUENCE</scope>
    <source>
        <strain evidence="8">H3</strain>
        <tissue evidence="8">Leaf</tissue>
    </source>
</reference>
<dbReference type="GO" id="GO:0034058">
    <property type="term" value="P:endosomal vesicle fusion"/>
    <property type="evidence" value="ECO:0007669"/>
    <property type="project" value="TreeGrafter"/>
</dbReference>
<protein>
    <recommendedName>
        <fullName evidence="7">CNH domain-containing protein</fullName>
    </recommendedName>
</protein>
<feature type="region of interest" description="Disordered" evidence="6">
    <location>
        <begin position="405"/>
        <end position="436"/>
    </location>
</feature>
<sequence length="1033" mass="115308">MGHIAYDVKELVKACPVKIESVTCWGSRLLISCIDGSLRIYCPESDRPDPLEKDADSFPAIKKSDTFALQNTLIGFSKKPITSMTVAHSRNLLITLSDAIVVHKLPGLDTVAYLANSKGATLYAWDEKQGLLCVARQKRLLIYQHNGSRDFTELKELAAPDVVKSIAWCGESVCLGIRREYVIVNTTTGLAIELFPCGRIASPLILPLLNGELLLGKDNVGVFVDQNGKLTHPGGITWSEVPSLVVINPPYALAWLSRFIEVRYLQPPCSLVQMISLREMQLLPMGNHVVVSGPQVIASSDHAVHALLLVPLGAQIVQLTASRSFKEALALCKLLPQEDAALRANKEDDIHRRYGQFLFEQKEYADSLQHFAASSMNLTEVLSFFPLISLPRFYISIGRSHFLSSTGSENLDESPQLSGEWEDAEKEENRNSFTERERISGMTALAAYLTSIRTSIVSKAEAEDTDAAVAALVNHTGSTAAGDLEKHTKFSTKFNESAPGTEKKYSSKEWAIILDTALVQAQLLSQQSSAALDLLTKPNYCDVEACEAIMTQGSYFRELLQLYEYNQLHRKVLGLLNQLVEGKESSEEPQVATKQVGPEEIIEYLKKLGGQDPFLILESSVWLLKTCPEQAMGAYTSMDPPLPADTVNKYLKEKFPELRVLYLEHLMKHDNEKFKADLQNELVTIYLAEVLEECSKLQEESSWDEHKHIEVRQKLLGMLRNCTGYSSENLLKHLPNDGLYEERATLLGRLGQHQLALTLYAHKLHDSELALKYCDDVFVASTANINGTNSNTATRRPSEKAAANVYLTLLQVYLKPNAAVREYDRSVASLDFTNKFASQRTSIAHRTKGHVARKVAQIEGADDNRQSVSSESTAESGKSDGEDNLQYNLNIGNERERSDREGEKVMLDEALDLLSCRWNRIDGAQALTLLPGDTKLQRLYPFLEPLLRKSSEERRNLSVIKNLCQSESLQVRNELQKCRKRMVKITNENTCSICSKKIGMSVFAVYPTGTIVHFVCYKDQKGNKTIPTSVNMY</sequence>
<evidence type="ECO:0000256" key="1">
    <source>
        <dbReference type="ARBA" id="ARBA00004496"/>
    </source>
</evidence>
<dbReference type="InterPro" id="IPR036322">
    <property type="entry name" value="WD40_repeat_dom_sf"/>
</dbReference>
<feature type="region of interest" description="Disordered" evidence="6">
    <location>
        <begin position="859"/>
        <end position="900"/>
    </location>
</feature>
<dbReference type="PANTHER" id="PTHR12894:SF27">
    <property type="entry name" value="TRANSFORMING GROWTH FACTOR-BETA RECEPTOR-ASSOCIATED PROTEIN 1"/>
    <property type="match status" value="1"/>
</dbReference>
<accession>A0A9D4V9B6</accession>
<dbReference type="InterPro" id="IPR019452">
    <property type="entry name" value="VPS39/TGF_beta_rcpt-assoc_1"/>
</dbReference>
<comment type="subcellular location">
    <subcellularLocation>
        <location evidence="1">Cytoplasm</location>
    </subcellularLocation>
</comment>
<name>A0A9D4V9B6_ADICA</name>
<dbReference type="GO" id="GO:0016020">
    <property type="term" value="C:membrane"/>
    <property type="evidence" value="ECO:0007669"/>
    <property type="project" value="TreeGrafter"/>
</dbReference>
<feature type="compositionally biased region" description="Polar residues" evidence="6">
    <location>
        <begin position="866"/>
        <end position="876"/>
    </location>
</feature>
<keyword evidence="9" id="KW-1185">Reference proteome</keyword>